<feature type="compositionally biased region" description="Basic and acidic residues" evidence="5">
    <location>
        <begin position="150"/>
        <end position="160"/>
    </location>
</feature>
<reference evidence="7" key="3">
    <citation type="submission" date="2025-05" db="UniProtKB">
        <authorList>
            <consortium name="Ensembl"/>
        </authorList>
    </citation>
    <scope>IDENTIFICATION</scope>
</reference>
<keyword evidence="8" id="KW-1185">Reference proteome</keyword>
<dbReference type="Gene3D" id="3.30.470.160">
    <property type="entry name" value="Inositol polyphosphate kinase"/>
    <property type="match status" value="2"/>
</dbReference>
<dbReference type="VEuPathDB" id="HostDB:ENSMFAG00000040757"/>
<dbReference type="InterPro" id="IPR005522">
    <property type="entry name" value="IPK"/>
</dbReference>
<dbReference type="InterPro" id="IPR038286">
    <property type="entry name" value="IPK_sf"/>
</dbReference>
<dbReference type="GO" id="GO:0005634">
    <property type="term" value="C:nucleus"/>
    <property type="evidence" value="ECO:0007669"/>
    <property type="project" value="TreeGrafter"/>
</dbReference>
<evidence type="ECO:0000256" key="2">
    <source>
        <dbReference type="ARBA" id="ARBA00022679"/>
    </source>
</evidence>
<dbReference type="GO" id="GO:0000828">
    <property type="term" value="F:inositol hexakisphosphate kinase activity"/>
    <property type="evidence" value="ECO:0007669"/>
    <property type="project" value="TreeGrafter"/>
</dbReference>
<gene>
    <name evidence="7" type="primary">IP6K1</name>
</gene>
<dbReference type="Ensembl" id="ENSMFAT00000028118.2">
    <property type="protein sequence ID" value="ENSMFAP00000002965.2"/>
    <property type="gene ID" value="ENSMFAG00000040757.2"/>
</dbReference>
<dbReference type="GO" id="GO:0005737">
    <property type="term" value="C:cytoplasm"/>
    <property type="evidence" value="ECO:0007669"/>
    <property type="project" value="TreeGrafter"/>
</dbReference>
<protein>
    <recommendedName>
        <fullName evidence="4">Kinase</fullName>
        <ecNumber evidence="4">2.7.-.-</ecNumber>
    </recommendedName>
</protein>
<evidence type="ECO:0000313" key="7">
    <source>
        <dbReference type="Ensembl" id="ENSMFAP00000002965.2"/>
    </source>
</evidence>
<sequence>MCVCQTMEVGQYGKNASRAGDRGVLLEPFIHQVGGHSSMMRYDDHTVCKPLISREQRFYESLPPEMKEFTPEYKGVVSVCFEGDSDGYINLVAYPYVESETVEQDDTPEREQPRRKHSRRSLHRSGSGSDHKEEKASLSLETSESSQEAKSPKVELHSHSEVPFQMLDGNSGLSSEKISHNPWSLRCHKQQLSRMRSESKDRKLYKFLLLENVVHHFKYPCVLDLKMGTRQHGDDASAESCLDRRSEMRLKHLDMVLPEVASSCGPSTSPSNTSPEAGPSSQPKVDVRMIDFAHSTFKGFRDDPTVHDGPDRGYVFGLENLISIMEQMRDENQ</sequence>
<dbReference type="PANTHER" id="PTHR12400:SF73">
    <property type="entry name" value="INOSITOL HEXAKISPHOSPHATE KINASE 1"/>
    <property type="match status" value="1"/>
</dbReference>
<dbReference type="Pfam" id="PF03770">
    <property type="entry name" value="IPK"/>
    <property type="match status" value="2"/>
</dbReference>
<accession>I7GDY9</accession>
<organism evidence="6">
    <name type="scientific">Macaca fascicularis</name>
    <name type="common">Crab-eating macaque</name>
    <name type="synonym">Cynomolgus monkey</name>
    <dbReference type="NCBI Taxonomy" id="9541"/>
    <lineage>
        <taxon>Eukaryota</taxon>
        <taxon>Metazoa</taxon>
        <taxon>Chordata</taxon>
        <taxon>Craniata</taxon>
        <taxon>Vertebrata</taxon>
        <taxon>Euteleostomi</taxon>
        <taxon>Mammalia</taxon>
        <taxon>Eutheria</taxon>
        <taxon>Euarchontoglires</taxon>
        <taxon>Primates</taxon>
        <taxon>Haplorrhini</taxon>
        <taxon>Catarrhini</taxon>
        <taxon>Cercopithecidae</taxon>
        <taxon>Cercopithecinae</taxon>
        <taxon>Macaca</taxon>
    </lineage>
</organism>
<dbReference type="SUPFAM" id="SSF56104">
    <property type="entry name" value="SAICAR synthase-like"/>
    <property type="match status" value="1"/>
</dbReference>
<dbReference type="EMBL" id="AB173759">
    <property type="protein sequence ID" value="BAE90821.1"/>
    <property type="molecule type" value="mRNA"/>
</dbReference>
<dbReference type="GO" id="GO:0046854">
    <property type="term" value="P:phosphatidylinositol phosphate biosynthetic process"/>
    <property type="evidence" value="ECO:0007669"/>
    <property type="project" value="TreeGrafter"/>
</dbReference>
<feature type="region of interest" description="Disordered" evidence="5">
    <location>
        <begin position="100"/>
        <end position="176"/>
    </location>
</feature>
<evidence type="ECO:0000256" key="4">
    <source>
        <dbReference type="RuleBase" id="RU363090"/>
    </source>
</evidence>
<evidence type="ECO:0000256" key="1">
    <source>
        <dbReference type="ARBA" id="ARBA00007374"/>
    </source>
</evidence>
<dbReference type="GO" id="GO:0032958">
    <property type="term" value="P:inositol phosphate biosynthetic process"/>
    <property type="evidence" value="ECO:0007669"/>
    <property type="project" value="InterPro"/>
</dbReference>
<proteinExistence type="evidence at transcript level"/>
<name>I7GDY9_MACFA</name>
<dbReference type="EC" id="2.7.-.-" evidence="4"/>
<comment type="similarity">
    <text evidence="1 4">Belongs to the inositol phosphokinase (IPK) family.</text>
</comment>
<evidence type="ECO:0000313" key="8">
    <source>
        <dbReference type="Proteomes" id="UP000233100"/>
    </source>
</evidence>
<evidence type="ECO:0000256" key="5">
    <source>
        <dbReference type="SAM" id="MobiDB-lite"/>
    </source>
</evidence>
<evidence type="ECO:0000313" key="6">
    <source>
        <dbReference type="EMBL" id="BAE90821.1"/>
    </source>
</evidence>
<keyword evidence="3 4" id="KW-0418">Kinase</keyword>
<accession>A0A2K5TSD0</accession>
<dbReference type="GeneTree" id="ENSGT00940000157802"/>
<dbReference type="PANTHER" id="PTHR12400">
    <property type="entry name" value="INOSITOL POLYPHOSPHATE KINASE"/>
    <property type="match status" value="1"/>
</dbReference>
<feature type="region of interest" description="Disordered" evidence="5">
    <location>
        <begin position="261"/>
        <end position="284"/>
    </location>
</feature>
<reference evidence="7 8" key="2">
    <citation type="submission" date="2013-03" db="EMBL/GenBank/DDBJ databases">
        <authorList>
            <person name="Warren W."/>
            <person name="Wilson R.K."/>
        </authorList>
    </citation>
    <scope>NUCLEOTIDE SEQUENCE</scope>
</reference>
<evidence type="ECO:0000256" key="3">
    <source>
        <dbReference type="ARBA" id="ARBA00022777"/>
    </source>
</evidence>
<reference evidence="6" key="1">
    <citation type="journal article" date="2007" name="PLoS Biol.">
        <title>Rate of evolution in brain-expressed genes in humans and other primates.</title>
        <authorList>
            <person name="Wang H.-Y."/>
            <person name="Chien H.-C."/>
            <person name="Osada N."/>
            <person name="Hashimoto K."/>
            <person name="Sugano S."/>
            <person name="Gojobori T."/>
            <person name="Chou C.-K."/>
            <person name="Tsai S.-F."/>
            <person name="Wu C.-I."/>
            <person name="Shen C.-K.J."/>
        </authorList>
    </citation>
    <scope>NUCLEOTIDE SEQUENCE</scope>
</reference>
<dbReference type="Proteomes" id="UP000233100">
    <property type="component" value="Chromosome 2"/>
</dbReference>
<feature type="compositionally biased region" description="Low complexity" evidence="5">
    <location>
        <begin position="137"/>
        <end position="149"/>
    </location>
</feature>
<feature type="compositionally biased region" description="Polar residues" evidence="5">
    <location>
        <begin position="264"/>
        <end position="283"/>
    </location>
</feature>
<feature type="compositionally biased region" description="Basic residues" evidence="5">
    <location>
        <begin position="113"/>
        <end position="123"/>
    </location>
</feature>
<dbReference type="STRING" id="9541.ENSMFAP00000002965"/>
<dbReference type="AlphaFoldDB" id="I7GDY9"/>
<keyword evidence="2 4" id="KW-0808">Transferase</keyword>
<dbReference type="Bgee" id="ENSMFAG00000040757">
    <property type="expression patterns" value="Expressed in temporal lobe and 13 other cell types or tissues"/>
</dbReference>